<dbReference type="SUPFAM" id="SSF52218">
    <property type="entry name" value="Flavoproteins"/>
    <property type="match status" value="1"/>
</dbReference>
<evidence type="ECO:0000313" key="5">
    <source>
        <dbReference type="Proteomes" id="UP000587586"/>
    </source>
</evidence>
<protein>
    <submittedName>
        <fullName evidence="4">NAD(P)H dehydrogenase</fullName>
    </submittedName>
</protein>
<gene>
    <name evidence="4" type="ORF">GMLC_16090</name>
</gene>
<reference evidence="5" key="1">
    <citation type="submission" date="2020-06" db="EMBL/GenBank/DDBJ databases">
        <title>Draft genomic sequecing of Geomonas sp. Red745.</title>
        <authorList>
            <person name="Itoh H."/>
            <person name="Xu Z.X."/>
            <person name="Ushijima N."/>
            <person name="Masuda Y."/>
            <person name="Shiratori Y."/>
            <person name="Senoo K."/>
        </authorList>
    </citation>
    <scope>NUCLEOTIDE SEQUENCE [LARGE SCALE GENOMIC DNA]</scope>
    <source>
        <strain evidence="5">Red745</strain>
    </source>
</reference>
<sequence>MNILVVNAHPETKSFCSSLYQSAIATLTESGHTVTTSDLYSLSFQPVSDRHNFSSVKDPDYFKPQAEEIHAVEHGTFAPDLAAEMAKVEQCDLMIWHFPLWWFSVPAILKGWYDRVFAMGRFYGNGRFYETGMMRGKRAMLTLTTGGPVEAYQPGGFNGDMNGVLRPIQRGMFEFVGFSVLAPQVAYAVAHVSDQEREDLLEAYRARLRSIDNEAPITVGSY</sequence>
<evidence type="ECO:0000259" key="3">
    <source>
        <dbReference type="Pfam" id="PF02525"/>
    </source>
</evidence>
<dbReference type="AlphaFoldDB" id="A0A6V8N6Q2"/>
<dbReference type="GO" id="GO:0005829">
    <property type="term" value="C:cytosol"/>
    <property type="evidence" value="ECO:0007669"/>
    <property type="project" value="TreeGrafter"/>
</dbReference>
<dbReference type="PANTHER" id="PTHR10204:SF34">
    <property type="entry name" value="NAD(P)H DEHYDROGENASE [QUINONE] 1 ISOFORM 1"/>
    <property type="match status" value="1"/>
</dbReference>
<dbReference type="PANTHER" id="PTHR10204">
    <property type="entry name" value="NAD P H OXIDOREDUCTASE-RELATED"/>
    <property type="match status" value="1"/>
</dbReference>
<dbReference type="InterPro" id="IPR029039">
    <property type="entry name" value="Flavoprotein-like_sf"/>
</dbReference>
<name>A0A6V8N6Q2_9BACT</name>
<dbReference type="InterPro" id="IPR003680">
    <property type="entry name" value="Flavodoxin_fold"/>
</dbReference>
<keyword evidence="5" id="KW-1185">Reference proteome</keyword>
<organism evidence="4 5">
    <name type="scientific">Geomonas limicola</name>
    <dbReference type="NCBI Taxonomy" id="2740186"/>
    <lineage>
        <taxon>Bacteria</taxon>
        <taxon>Pseudomonadati</taxon>
        <taxon>Thermodesulfobacteriota</taxon>
        <taxon>Desulfuromonadia</taxon>
        <taxon>Geobacterales</taxon>
        <taxon>Geobacteraceae</taxon>
        <taxon>Geomonas</taxon>
    </lineage>
</organism>
<comment type="caution">
    <text evidence="4">The sequence shown here is derived from an EMBL/GenBank/DDBJ whole genome shotgun (WGS) entry which is preliminary data.</text>
</comment>
<dbReference type="Gene3D" id="3.40.50.360">
    <property type="match status" value="1"/>
</dbReference>
<keyword evidence="2" id="KW-0560">Oxidoreductase</keyword>
<evidence type="ECO:0000313" key="4">
    <source>
        <dbReference type="EMBL" id="GFO68030.1"/>
    </source>
</evidence>
<proteinExistence type="inferred from homology"/>
<comment type="similarity">
    <text evidence="1">Belongs to the NAD(P)H dehydrogenase (quinone) family.</text>
</comment>
<feature type="domain" description="Flavodoxin-like fold" evidence="3">
    <location>
        <begin position="1"/>
        <end position="208"/>
    </location>
</feature>
<dbReference type="Proteomes" id="UP000587586">
    <property type="component" value="Unassembled WGS sequence"/>
</dbReference>
<evidence type="ECO:0000256" key="2">
    <source>
        <dbReference type="ARBA" id="ARBA00023002"/>
    </source>
</evidence>
<dbReference type="Pfam" id="PF02525">
    <property type="entry name" value="Flavodoxin_2"/>
    <property type="match status" value="1"/>
</dbReference>
<dbReference type="GO" id="GO:0003955">
    <property type="term" value="F:NAD(P)H dehydrogenase (quinone) activity"/>
    <property type="evidence" value="ECO:0007669"/>
    <property type="project" value="TreeGrafter"/>
</dbReference>
<dbReference type="EMBL" id="BLXZ01000003">
    <property type="protein sequence ID" value="GFO68030.1"/>
    <property type="molecule type" value="Genomic_DNA"/>
</dbReference>
<dbReference type="InterPro" id="IPR051545">
    <property type="entry name" value="NAD(P)H_dehydrogenase_qn"/>
</dbReference>
<accession>A0A6V8N6Q2</accession>
<evidence type="ECO:0000256" key="1">
    <source>
        <dbReference type="ARBA" id="ARBA00006252"/>
    </source>
</evidence>